<organism evidence="2 3">
    <name type="scientific">Spirochaeta africana (strain ATCC 700263 / DSM 8902 / Z-7692)</name>
    <dbReference type="NCBI Taxonomy" id="889378"/>
    <lineage>
        <taxon>Bacteria</taxon>
        <taxon>Pseudomonadati</taxon>
        <taxon>Spirochaetota</taxon>
        <taxon>Spirochaetia</taxon>
        <taxon>Spirochaetales</taxon>
        <taxon>Spirochaetaceae</taxon>
        <taxon>Spirochaeta</taxon>
    </lineage>
</organism>
<gene>
    <name evidence="2" type="ordered locus">Spiaf_1778</name>
</gene>
<evidence type="ECO:0000256" key="1">
    <source>
        <dbReference type="SAM" id="Phobius"/>
    </source>
</evidence>
<feature type="transmembrane region" description="Helical" evidence="1">
    <location>
        <begin position="67"/>
        <end position="85"/>
    </location>
</feature>
<dbReference type="RefSeq" id="WP_014455818.1">
    <property type="nucleotide sequence ID" value="NC_017098.1"/>
</dbReference>
<sequence>MNPITRHETPWLIVSGLVTVLLLSLMQTTFPIPDTELRPDAARIIELHSHLDETQIAQYRWVRWLDMLFPAAYAVFFGLSLRRLVRRSRTVGQPATTGNRWRLLPLLPLAAAGFDYMENILLMRSLALHPDPGWAAAAAGWFTLCKWTLLLLLTAAAALGSGLAAVRRRSRRSG</sequence>
<dbReference type="HOGENOM" id="CLU_1539087_0_0_12"/>
<dbReference type="KEGG" id="sfc:Spiaf_1778"/>
<keyword evidence="1" id="KW-0472">Membrane</keyword>
<evidence type="ECO:0008006" key="4">
    <source>
        <dbReference type="Google" id="ProtNLM"/>
    </source>
</evidence>
<keyword evidence="1" id="KW-1133">Transmembrane helix</keyword>
<keyword evidence="1" id="KW-0812">Transmembrane</keyword>
<keyword evidence="3" id="KW-1185">Reference proteome</keyword>
<evidence type="ECO:0000313" key="3">
    <source>
        <dbReference type="Proteomes" id="UP000007383"/>
    </source>
</evidence>
<name>H9UJZ2_SPIAZ</name>
<feature type="transmembrane region" description="Helical" evidence="1">
    <location>
        <begin position="12"/>
        <end position="30"/>
    </location>
</feature>
<protein>
    <recommendedName>
        <fullName evidence="4">Integral membrane protein</fullName>
    </recommendedName>
</protein>
<dbReference type="STRING" id="889378.Spiaf_1778"/>
<evidence type="ECO:0000313" key="2">
    <source>
        <dbReference type="EMBL" id="AFG37835.1"/>
    </source>
</evidence>
<feature type="transmembrane region" description="Helical" evidence="1">
    <location>
        <begin position="147"/>
        <end position="166"/>
    </location>
</feature>
<dbReference type="EMBL" id="CP003282">
    <property type="protein sequence ID" value="AFG37835.1"/>
    <property type="molecule type" value="Genomic_DNA"/>
</dbReference>
<reference evidence="3" key="1">
    <citation type="journal article" date="2013" name="Stand. Genomic Sci.">
        <title>Complete genome sequence of the halophilic bacterium Spirochaeta africana type strain (Z-7692(T)) from the alkaline Lake Magadi in the East African Rift.</title>
        <authorList>
            <person name="Liolos K."/>
            <person name="Abt B."/>
            <person name="Scheuner C."/>
            <person name="Teshima H."/>
            <person name="Held B."/>
            <person name="Lapidus A."/>
            <person name="Nolan M."/>
            <person name="Lucas S."/>
            <person name="Deshpande S."/>
            <person name="Cheng J.F."/>
            <person name="Tapia R."/>
            <person name="Goodwin L.A."/>
            <person name="Pitluck S."/>
            <person name="Pagani I."/>
            <person name="Ivanova N."/>
            <person name="Mavromatis K."/>
            <person name="Mikhailova N."/>
            <person name="Huntemann M."/>
            <person name="Pati A."/>
            <person name="Chen A."/>
            <person name="Palaniappan K."/>
            <person name="Land M."/>
            <person name="Rohde M."/>
            <person name="Tindall B.J."/>
            <person name="Detter J.C."/>
            <person name="Goker M."/>
            <person name="Bristow J."/>
            <person name="Eisen J.A."/>
            <person name="Markowitz V."/>
            <person name="Hugenholtz P."/>
            <person name="Woyke T."/>
            <person name="Klenk H.P."/>
            <person name="Kyrpides N.C."/>
        </authorList>
    </citation>
    <scope>NUCLEOTIDE SEQUENCE</scope>
    <source>
        <strain evidence="3">ATCC 700263 / DSM 8902 / Z-7692</strain>
    </source>
</reference>
<dbReference type="Proteomes" id="UP000007383">
    <property type="component" value="Chromosome"/>
</dbReference>
<dbReference type="AlphaFoldDB" id="H9UJZ2"/>
<proteinExistence type="predicted"/>
<feature type="transmembrane region" description="Helical" evidence="1">
    <location>
        <begin position="106"/>
        <end position="127"/>
    </location>
</feature>
<dbReference type="PATRIC" id="fig|889378.3.peg.1767"/>
<accession>H9UJZ2</accession>